<dbReference type="AlphaFoldDB" id="A0AAV4N4J4"/>
<dbReference type="Proteomes" id="UP001054837">
    <property type="component" value="Unassembled WGS sequence"/>
</dbReference>
<organism evidence="2 3">
    <name type="scientific">Caerostris darwini</name>
    <dbReference type="NCBI Taxonomy" id="1538125"/>
    <lineage>
        <taxon>Eukaryota</taxon>
        <taxon>Metazoa</taxon>
        <taxon>Ecdysozoa</taxon>
        <taxon>Arthropoda</taxon>
        <taxon>Chelicerata</taxon>
        <taxon>Arachnida</taxon>
        <taxon>Araneae</taxon>
        <taxon>Araneomorphae</taxon>
        <taxon>Entelegynae</taxon>
        <taxon>Araneoidea</taxon>
        <taxon>Araneidae</taxon>
        <taxon>Caerostris</taxon>
    </lineage>
</organism>
<keyword evidence="1" id="KW-0472">Membrane</keyword>
<dbReference type="EMBL" id="BPLQ01001175">
    <property type="protein sequence ID" value="GIX79279.1"/>
    <property type="molecule type" value="Genomic_DNA"/>
</dbReference>
<comment type="caution">
    <text evidence="2">The sequence shown here is derived from an EMBL/GenBank/DDBJ whole genome shotgun (WGS) entry which is preliminary data.</text>
</comment>
<accession>A0AAV4N4J4</accession>
<evidence type="ECO:0000256" key="1">
    <source>
        <dbReference type="SAM" id="Phobius"/>
    </source>
</evidence>
<name>A0AAV4N4J4_9ARAC</name>
<evidence type="ECO:0000313" key="3">
    <source>
        <dbReference type="Proteomes" id="UP001054837"/>
    </source>
</evidence>
<keyword evidence="3" id="KW-1185">Reference proteome</keyword>
<gene>
    <name evidence="2" type="ORF">CDAR_290411</name>
</gene>
<evidence type="ECO:0000313" key="2">
    <source>
        <dbReference type="EMBL" id="GIX79279.1"/>
    </source>
</evidence>
<protein>
    <submittedName>
        <fullName evidence="2">Uncharacterized protein</fullName>
    </submittedName>
</protein>
<feature type="transmembrane region" description="Helical" evidence="1">
    <location>
        <begin position="73"/>
        <end position="96"/>
    </location>
</feature>
<keyword evidence="1" id="KW-1133">Transmembrane helix</keyword>
<keyword evidence="1" id="KW-0812">Transmembrane</keyword>
<reference evidence="2 3" key="1">
    <citation type="submission" date="2021-06" db="EMBL/GenBank/DDBJ databases">
        <title>Caerostris darwini draft genome.</title>
        <authorList>
            <person name="Kono N."/>
            <person name="Arakawa K."/>
        </authorList>
    </citation>
    <scope>NUCLEOTIDE SEQUENCE [LARGE SCALE GENOMIC DNA]</scope>
</reference>
<sequence>MNLIAIHYGGLPIPASSQQHSKNGSKVKGKKSLTGGIHLGREWSDHSLPPKVKQPHPLWNSNPFCRPPTHRTALLLLVRVFAESAAPGLFFFFILLRKWILNFQTVCLSSKGRNNNYLLEVFLI</sequence>
<proteinExistence type="predicted"/>